<evidence type="ECO:0000313" key="3">
    <source>
        <dbReference type="Proteomes" id="UP000194143"/>
    </source>
</evidence>
<dbReference type="InterPro" id="IPR001763">
    <property type="entry name" value="Rhodanese-like_dom"/>
</dbReference>
<dbReference type="InterPro" id="IPR049718">
    <property type="entry name" value="AKO59007-like"/>
</dbReference>
<feature type="domain" description="Rhodanese" evidence="1">
    <location>
        <begin position="278"/>
        <end position="320"/>
    </location>
</feature>
<keyword evidence="3" id="KW-1185">Reference proteome</keyword>
<dbReference type="GeneID" id="67465230"/>
<proteinExistence type="predicted"/>
<evidence type="ECO:0000259" key="1">
    <source>
        <dbReference type="PROSITE" id="PS50206"/>
    </source>
</evidence>
<gene>
    <name evidence="2" type="ORF">CAB88_02865</name>
</gene>
<dbReference type="EMBL" id="CP021061">
    <property type="protein sequence ID" value="ARP56105.1"/>
    <property type="molecule type" value="Genomic_DNA"/>
</dbReference>
<sequence>MGATLTTLADVLKIDYLPGIKEQINNANYIVSQLEKKVEKINGDGSNFLIPHHFGRNTGVGAVAENGNLPTAGQQAYKSSTGTVRMVAGRLELTVQTIESSKKNETSYLRAVESEVKGLTTDMKNFRARVTFGNGSGRIANCTAQATAANALVVSSVKGFFVGQKVDIVNATGSVTTSNRTVTAIDRAATTITIDGAAVATAATDGIVSAGSSNLEPMGLNGIIDDKLILQGLNPSTYTWWKANMFANNGTARPISDALLRLVMDETSIVSGKETDFLMGSHGVRAAYEAVLTTNKRYTNVMQLEGGYSALEFDGKPFLVDRYMPAGIVWGGNYDDLGLYRVADLQFMEEDGSMFSRVPNKAAYEATAYMLETMVCHARNAFWQLSDVQEATGYTK</sequence>
<dbReference type="RefSeq" id="WP_000501401.1">
    <property type="nucleotide sequence ID" value="NZ_CAKJXA010000022.1"/>
</dbReference>
<dbReference type="AlphaFoldDB" id="A0A1W6WHR4"/>
<dbReference type="NCBIfam" id="NF033394">
    <property type="entry name" value="capsid_maj_Podo"/>
    <property type="match status" value="1"/>
</dbReference>
<accession>A0A1W6WHR4</accession>
<organism evidence="2 3">
    <name type="scientific">Bacillus thuringiensis</name>
    <dbReference type="NCBI Taxonomy" id="1428"/>
    <lineage>
        <taxon>Bacteria</taxon>
        <taxon>Bacillati</taxon>
        <taxon>Bacillota</taxon>
        <taxon>Bacilli</taxon>
        <taxon>Bacillales</taxon>
        <taxon>Bacillaceae</taxon>
        <taxon>Bacillus</taxon>
        <taxon>Bacillus cereus group</taxon>
    </lineage>
</organism>
<protein>
    <submittedName>
        <fullName evidence="2">2,3-dihydro-2,3-dihydroxybenzoate dehydrogenase</fullName>
    </submittedName>
</protein>
<evidence type="ECO:0000313" key="2">
    <source>
        <dbReference type="EMBL" id="ARP56105.1"/>
    </source>
</evidence>
<name>A0A1W6WHR4_BACTU</name>
<dbReference type="Proteomes" id="UP000194143">
    <property type="component" value="Chromosome"/>
</dbReference>
<reference evidence="2 3" key="1">
    <citation type="submission" date="2017-04" db="EMBL/GenBank/DDBJ databases">
        <title>Complete Genome Sequence of Bacillus thuringiensis type Strain ATCC 10792.</title>
        <authorList>
            <person name="Oh D.-H."/>
            <person name="Park B.-J."/>
            <person name="Shuai W."/>
            <person name="Chelliah R."/>
        </authorList>
    </citation>
    <scope>NUCLEOTIDE SEQUENCE [LARGE SCALE GENOMIC DNA]</scope>
    <source>
        <strain evidence="2 3">ATCC 10792</strain>
    </source>
</reference>
<dbReference type="PROSITE" id="PS50206">
    <property type="entry name" value="RHODANESE_3"/>
    <property type="match status" value="1"/>
</dbReference>